<evidence type="ECO:0000313" key="1">
    <source>
        <dbReference type="EMBL" id="KKQ90157.1"/>
    </source>
</evidence>
<organism evidence="1 2">
    <name type="scientific">Candidatus Curtissbacteria bacterium GW2011_GWC2_38_9</name>
    <dbReference type="NCBI Taxonomy" id="1618414"/>
    <lineage>
        <taxon>Bacteria</taxon>
        <taxon>Candidatus Curtissiibacteriota</taxon>
    </lineage>
</organism>
<dbReference type="Proteomes" id="UP000034893">
    <property type="component" value="Unassembled WGS sequence"/>
</dbReference>
<sequence length="233" mass="27024">MDERASANTGKYSSLLETFPERPLTDEEVSEAIARLYRRDKQWAEDHPDHPLASPTLKLYFPTEPTEEERRDYPEVVEMIETGTQEVRTIVAENLRRKVKQPVEEQYQFRKRFESGEITESDIDLLLDFAKKLANAARETGELALAFGEESENIEEKLFKKGIVHIYSVFDGNIEQVGRVIELASSTALYSINDPRPRLSVFRMLTKACEIYEKDRNFYAVENYFSRLSQTPN</sequence>
<proteinExistence type="predicted"/>
<evidence type="ECO:0000313" key="2">
    <source>
        <dbReference type="Proteomes" id="UP000034893"/>
    </source>
</evidence>
<name>A0A0G0LGI6_9BACT</name>
<reference evidence="1 2" key="1">
    <citation type="journal article" date="2015" name="Nature">
        <title>rRNA introns, odd ribosomes, and small enigmatic genomes across a large radiation of phyla.</title>
        <authorList>
            <person name="Brown C.T."/>
            <person name="Hug L.A."/>
            <person name="Thomas B.C."/>
            <person name="Sharon I."/>
            <person name="Castelle C.J."/>
            <person name="Singh A."/>
            <person name="Wilkins M.J."/>
            <person name="Williams K.H."/>
            <person name="Banfield J.F."/>
        </authorList>
    </citation>
    <scope>NUCLEOTIDE SEQUENCE [LARGE SCALE GENOMIC DNA]</scope>
</reference>
<dbReference type="EMBL" id="LBVP01000001">
    <property type="protein sequence ID" value="KKQ90157.1"/>
    <property type="molecule type" value="Genomic_DNA"/>
</dbReference>
<accession>A0A0G0LGI6</accession>
<comment type="caution">
    <text evidence="1">The sequence shown here is derived from an EMBL/GenBank/DDBJ whole genome shotgun (WGS) entry which is preliminary data.</text>
</comment>
<gene>
    <name evidence="1" type="ORF">UT12_C0001G0025</name>
</gene>
<dbReference type="AlphaFoldDB" id="A0A0G0LGI6"/>
<protein>
    <submittedName>
        <fullName evidence="1">Uncharacterized protein</fullName>
    </submittedName>
</protein>